<dbReference type="EMBL" id="KZ994927">
    <property type="protein sequence ID" value="RKO91741.1"/>
    <property type="molecule type" value="Genomic_DNA"/>
</dbReference>
<name>A0A4P9WG14_9FUNG</name>
<protein>
    <submittedName>
        <fullName evidence="2">Uncharacterized protein</fullName>
    </submittedName>
</protein>
<organism evidence="2 3">
    <name type="scientific">Blyttiomyces helicus</name>
    <dbReference type="NCBI Taxonomy" id="388810"/>
    <lineage>
        <taxon>Eukaryota</taxon>
        <taxon>Fungi</taxon>
        <taxon>Fungi incertae sedis</taxon>
        <taxon>Chytridiomycota</taxon>
        <taxon>Chytridiomycota incertae sedis</taxon>
        <taxon>Chytridiomycetes</taxon>
        <taxon>Chytridiomycetes incertae sedis</taxon>
        <taxon>Blyttiomyces</taxon>
    </lineage>
</organism>
<evidence type="ECO:0000313" key="2">
    <source>
        <dbReference type="EMBL" id="RKO91741.1"/>
    </source>
</evidence>
<evidence type="ECO:0000313" key="3">
    <source>
        <dbReference type="Proteomes" id="UP000269721"/>
    </source>
</evidence>
<reference evidence="3" key="1">
    <citation type="journal article" date="2018" name="Nat. Microbiol.">
        <title>Leveraging single-cell genomics to expand the fungal tree of life.</title>
        <authorList>
            <person name="Ahrendt S.R."/>
            <person name="Quandt C.A."/>
            <person name="Ciobanu D."/>
            <person name="Clum A."/>
            <person name="Salamov A."/>
            <person name="Andreopoulos B."/>
            <person name="Cheng J.F."/>
            <person name="Woyke T."/>
            <person name="Pelin A."/>
            <person name="Henrissat B."/>
            <person name="Reynolds N.K."/>
            <person name="Benny G.L."/>
            <person name="Smith M.E."/>
            <person name="James T.Y."/>
            <person name="Grigoriev I.V."/>
        </authorList>
    </citation>
    <scope>NUCLEOTIDE SEQUENCE [LARGE SCALE GENOMIC DNA]</scope>
</reference>
<proteinExistence type="predicted"/>
<sequence length="252" mass="27818">MSASRPTERARPNPLSAPSSAIPTSCTTPYLRTRSPSLRSLISLADVAASAAGVLFLDHVGLCKTLRQALEAHPDDRADLPGNHRRLALDDLLRPPCISFRLSGLRDCGSRLQTTPFGGSEGISIVCVDLHQCGRILDVHTPPIHRILWAFDYLRNSQSHFHFLIPTQIRHNHTETYPARLIILYYLFCGTYGGIPTNSPPAAIVPDQHSVGKDDGWNETAGIGQPDLTNGKWRVGNHSRRIRLGKGNPYFF</sequence>
<dbReference type="Proteomes" id="UP000269721">
    <property type="component" value="Unassembled WGS sequence"/>
</dbReference>
<dbReference type="AlphaFoldDB" id="A0A4P9WG14"/>
<feature type="region of interest" description="Disordered" evidence="1">
    <location>
        <begin position="1"/>
        <end position="23"/>
    </location>
</feature>
<accession>A0A4P9WG14</accession>
<feature type="compositionally biased region" description="Basic and acidic residues" evidence="1">
    <location>
        <begin position="1"/>
        <end position="11"/>
    </location>
</feature>
<keyword evidence="3" id="KW-1185">Reference proteome</keyword>
<gene>
    <name evidence="2" type="ORF">BDK51DRAFT_50623</name>
</gene>
<evidence type="ECO:0000256" key="1">
    <source>
        <dbReference type="SAM" id="MobiDB-lite"/>
    </source>
</evidence>